<proteinExistence type="predicted"/>
<dbReference type="CDD" id="cd06225">
    <property type="entry name" value="HAMP"/>
    <property type="match status" value="1"/>
</dbReference>
<dbReference type="EMBL" id="JAESWA010000029">
    <property type="protein sequence ID" value="MBL4933984.1"/>
    <property type="molecule type" value="Genomic_DNA"/>
</dbReference>
<evidence type="ECO:0000313" key="18">
    <source>
        <dbReference type="EMBL" id="MBL4933984.1"/>
    </source>
</evidence>
<dbReference type="PANTHER" id="PTHR45528:SF1">
    <property type="entry name" value="SENSOR HISTIDINE KINASE CPXA"/>
    <property type="match status" value="1"/>
</dbReference>
<dbReference type="InterPro" id="IPR036890">
    <property type="entry name" value="HATPase_C_sf"/>
</dbReference>
<evidence type="ECO:0000256" key="11">
    <source>
        <dbReference type="ARBA" id="ARBA00022989"/>
    </source>
</evidence>
<evidence type="ECO:0000256" key="5">
    <source>
        <dbReference type="ARBA" id="ARBA00022553"/>
    </source>
</evidence>
<dbReference type="InterPro" id="IPR005467">
    <property type="entry name" value="His_kinase_dom"/>
</dbReference>
<dbReference type="InterPro" id="IPR036097">
    <property type="entry name" value="HisK_dim/P_sf"/>
</dbReference>
<evidence type="ECO:0000256" key="15">
    <source>
        <dbReference type="SAM" id="Phobius"/>
    </source>
</evidence>
<dbReference type="InterPro" id="IPR003660">
    <property type="entry name" value="HAMP_dom"/>
</dbReference>
<dbReference type="AlphaFoldDB" id="A0A937FHS3"/>
<dbReference type="Pfam" id="PF02518">
    <property type="entry name" value="HATPase_c"/>
    <property type="match status" value="1"/>
</dbReference>
<dbReference type="InterPro" id="IPR050398">
    <property type="entry name" value="HssS/ArlS-like"/>
</dbReference>
<accession>A0A937FHS3</accession>
<dbReference type="Gene3D" id="6.10.340.10">
    <property type="match status" value="1"/>
</dbReference>
<dbReference type="PRINTS" id="PR00344">
    <property type="entry name" value="BCTRLSENSOR"/>
</dbReference>
<dbReference type="RefSeq" id="WP_202769446.1">
    <property type="nucleotide sequence ID" value="NZ_JAESWA010000029.1"/>
</dbReference>
<evidence type="ECO:0000256" key="10">
    <source>
        <dbReference type="ARBA" id="ARBA00022840"/>
    </source>
</evidence>
<evidence type="ECO:0000256" key="2">
    <source>
        <dbReference type="ARBA" id="ARBA00004651"/>
    </source>
</evidence>
<evidence type="ECO:0000256" key="8">
    <source>
        <dbReference type="ARBA" id="ARBA00022741"/>
    </source>
</evidence>
<dbReference type="GO" id="GO:0005524">
    <property type="term" value="F:ATP binding"/>
    <property type="evidence" value="ECO:0007669"/>
    <property type="project" value="UniProtKB-KW"/>
</dbReference>
<keyword evidence="8" id="KW-0547">Nucleotide-binding</keyword>
<keyword evidence="14" id="KW-0175">Coiled coil</keyword>
<evidence type="ECO:0000256" key="7">
    <source>
        <dbReference type="ARBA" id="ARBA00022692"/>
    </source>
</evidence>
<dbReference type="InterPro" id="IPR003594">
    <property type="entry name" value="HATPase_dom"/>
</dbReference>
<dbReference type="Proteomes" id="UP000623681">
    <property type="component" value="Unassembled WGS sequence"/>
</dbReference>
<evidence type="ECO:0000256" key="6">
    <source>
        <dbReference type="ARBA" id="ARBA00022679"/>
    </source>
</evidence>
<reference evidence="18" key="1">
    <citation type="submission" date="2021-01" db="EMBL/GenBank/DDBJ databases">
        <title>Genome public.</title>
        <authorList>
            <person name="Liu C."/>
            <person name="Sun Q."/>
        </authorList>
    </citation>
    <scope>NUCLEOTIDE SEQUENCE</scope>
    <source>
        <strain evidence="18">YIM B02565</strain>
    </source>
</reference>
<keyword evidence="5" id="KW-0597">Phosphoprotein</keyword>
<evidence type="ECO:0000256" key="14">
    <source>
        <dbReference type="SAM" id="Coils"/>
    </source>
</evidence>
<sequence length="498" mass="56954">MFKKLKLNKIKPSGIFFKITLGNIVIISMTVFLFLVLSIVFALFMVKVSSDTMKDNNIKDYIDSLVKEDYENIDVSALSKYDGWLEVLKDNKIVYIKGNKLDKVTEYSTGELVDILQETYNSPSADANLKEYVFGKSFKDKAGNELILLVKFPADENKDTKLRSMMNSTTPGFYYDEKNLDEKIKKIMLLIYGGFFITSLIFLLLISKLISKNIANPIKHIIKGIEEISSGNYSNRINCRADSELATIRDALNSMSEKIQKTEEEKSKIEENKKIMIADISHDLKTPITSIEGYAIALRDDMVADPIKRRKYLDYILKKSERMNYLIDELFSFSKMDASTFKLNLEKIDICEFYRRTIIEHLPELEKSKFSYEINIYDEPIFINIDKQEMYRAISNLISNSLKYNPVGTKIIFNLIKVQEEVFIEVVDNGIGMDKDLQEVVFNEFTRGDKTRVSSGGAGLGLAISKKIIELHGGKIELYSTLGIGTSFKISLMLKHNL</sequence>
<dbReference type="Pfam" id="PF00672">
    <property type="entry name" value="HAMP"/>
    <property type="match status" value="1"/>
</dbReference>
<dbReference type="Gene3D" id="1.10.287.130">
    <property type="match status" value="1"/>
</dbReference>
<feature type="domain" description="Histidine kinase" evidence="16">
    <location>
        <begin position="279"/>
        <end position="496"/>
    </location>
</feature>
<dbReference type="CDD" id="cd00075">
    <property type="entry name" value="HATPase"/>
    <property type="match status" value="1"/>
</dbReference>
<dbReference type="PROSITE" id="PS50109">
    <property type="entry name" value="HIS_KIN"/>
    <property type="match status" value="1"/>
</dbReference>
<evidence type="ECO:0000256" key="1">
    <source>
        <dbReference type="ARBA" id="ARBA00000085"/>
    </source>
</evidence>
<dbReference type="PROSITE" id="PS50885">
    <property type="entry name" value="HAMP"/>
    <property type="match status" value="1"/>
</dbReference>
<dbReference type="GO" id="GO:0005886">
    <property type="term" value="C:plasma membrane"/>
    <property type="evidence" value="ECO:0007669"/>
    <property type="project" value="UniProtKB-SubCell"/>
</dbReference>
<dbReference type="InterPro" id="IPR003661">
    <property type="entry name" value="HisK_dim/P_dom"/>
</dbReference>
<keyword evidence="4" id="KW-1003">Cell membrane</keyword>
<feature type="transmembrane region" description="Helical" evidence="15">
    <location>
        <begin position="187"/>
        <end position="206"/>
    </location>
</feature>
<keyword evidence="13 15" id="KW-0472">Membrane</keyword>
<dbReference type="FunFam" id="3.30.565.10:FF:000006">
    <property type="entry name" value="Sensor histidine kinase WalK"/>
    <property type="match status" value="1"/>
</dbReference>
<keyword evidence="9 18" id="KW-0418">Kinase</keyword>
<evidence type="ECO:0000256" key="9">
    <source>
        <dbReference type="ARBA" id="ARBA00022777"/>
    </source>
</evidence>
<dbReference type="Pfam" id="PF00512">
    <property type="entry name" value="HisKA"/>
    <property type="match status" value="1"/>
</dbReference>
<keyword evidence="7 15" id="KW-0812">Transmembrane</keyword>
<keyword evidence="19" id="KW-1185">Reference proteome</keyword>
<evidence type="ECO:0000256" key="13">
    <source>
        <dbReference type="ARBA" id="ARBA00023136"/>
    </source>
</evidence>
<feature type="domain" description="HAMP" evidence="17">
    <location>
        <begin position="212"/>
        <end position="264"/>
    </location>
</feature>
<organism evidence="18 19">
    <name type="scientific">Clostridium paridis</name>
    <dbReference type="NCBI Taxonomy" id="2803863"/>
    <lineage>
        <taxon>Bacteria</taxon>
        <taxon>Bacillati</taxon>
        <taxon>Bacillota</taxon>
        <taxon>Clostridia</taxon>
        <taxon>Eubacteriales</taxon>
        <taxon>Clostridiaceae</taxon>
        <taxon>Clostridium</taxon>
    </lineage>
</organism>
<gene>
    <name evidence="18" type="ORF">JK634_19535</name>
</gene>
<comment type="subcellular location">
    <subcellularLocation>
        <location evidence="2">Cell membrane</location>
        <topology evidence="2">Multi-pass membrane protein</topology>
    </subcellularLocation>
</comment>
<evidence type="ECO:0000256" key="12">
    <source>
        <dbReference type="ARBA" id="ARBA00023012"/>
    </source>
</evidence>
<dbReference type="InterPro" id="IPR004358">
    <property type="entry name" value="Sig_transdc_His_kin-like_C"/>
</dbReference>
<name>A0A937FHS3_9CLOT</name>
<dbReference type="FunFam" id="1.10.287.130:FF:000001">
    <property type="entry name" value="Two-component sensor histidine kinase"/>
    <property type="match status" value="1"/>
</dbReference>
<feature type="transmembrane region" description="Helical" evidence="15">
    <location>
        <begin position="20"/>
        <end position="46"/>
    </location>
</feature>
<evidence type="ECO:0000313" key="19">
    <source>
        <dbReference type="Proteomes" id="UP000623681"/>
    </source>
</evidence>
<comment type="catalytic activity">
    <reaction evidence="1">
        <text>ATP + protein L-histidine = ADP + protein N-phospho-L-histidine.</text>
        <dbReference type="EC" id="2.7.13.3"/>
    </reaction>
</comment>
<dbReference type="SUPFAM" id="SSF47384">
    <property type="entry name" value="Homodimeric domain of signal transducing histidine kinase"/>
    <property type="match status" value="1"/>
</dbReference>
<dbReference type="SMART" id="SM00388">
    <property type="entry name" value="HisKA"/>
    <property type="match status" value="1"/>
</dbReference>
<keyword evidence="12" id="KW-0902">Two-component regulatory system</keyword>
<dbReference type="SMART" id="SM00387">
    <property type="entry name" value="HATPase_c"/>
    <property type="match status" value="1"/>
</dbReference>
<keyword evidence="10" id="KW-0067">ATP-binding</keyword>
<evidence type="ECO:0000259" key="16">
    <source>
        <dbReference type="PROSITE" id="PS50109"/>
    </source>
</evidence>
<comment type="caution">
    <text evidence="18">The sequence shown here is derived from an EMBL/GenBank/DDBJ whole genome shotgun (WGS) entry which is preliminary data.</text>
</comment>
<dbReference type="Gene3D" id="3.30.565.10">
    <property type="entry name" value="Histidine kinase-like ATPase, C-terminal domain"/>
    <property type="match status" value="1"/>
</dbReference>
<evidence type="ECO:0000256" key="4">
    <source>
        <dbReference type="ARBA" id="ARBA00022475"/>
    </source>
</evidence>
<evidence type="ECO:0000259" key="17">
    <source>
        <dbReference type="PROSITE" id="PS50885"/>
    </source>
</evidence>
<keyword evidence="6" id="KW-0808">Transferase</keyword>
<evidence type="ECO:0000256" key="3">
    <source>
        <dbReference type="ARBA" id="ARBA00012438"/>
    </source>
</evidence>
<dbReference type="EC" id="2.7.13.3" evidence="3"/>
<protein>
    <recommendedName>
        <fullName evidence="3">histidine kinase</fullName>
        <ecNumber evidence="3">2.7.13.3</ecNumber>
    </recommendedName>
</protein>
<dbReference type="CDD" id="cd00082">
    <property type="entry name" value="HisKA"/>
    <property type="match status" value="1"/>
</dbReference>
<feature type="coiled-coil region" evidence="14">
    <location>
        <begin position="245"/>
        <end position="279"/>
    </location>
</feature>
<dbReference type="SUPFAM" id="SSF55874">
    <property type="entry name" value="ATPase domain of HSP90 chaperone/DNA topoisomerase II/histidine kinase"/>
    <property type="match status" value="1"/>
</dbReference>
<dbReference type="SUPFAM" id="SSF158472">
    <property type="entry name" value="HAMP domain-like"/>
    <property type="match status" value="1"/>
</dbReference>
<dbReference type="SMART" id="SM00304">
    <property type="entry name" value="HAMP"/>
    <property type="match status" value="1"/>
</dbReference>
<dbReference type="PANTHER" id="PTHR45528">
    <property type="entry name" value="SENSOR HISTIDINE KINASE CPXA"/>
    <property type="match status" value="1"/>
</dbReference>
<keyword evidence="11 15" id="KW-1133">Transmembrane helix</keyword>
<dbReference type="GO" id="GO:0000155">
    <property type="term" value="F:phosphorelay sensor kinase activity"/>
    <property type="evidence" value="ECO:0007669"/>
    <property type="project" value="InterPro"/>
</dbReference>